<reference evidence="2 3" key="1">
    <citation type="submission" date="2020-06" db="EMBL/GenBank/DDBJ databases">
        <authorList>
            <person name="Li R."/>
            <person name="Bekaert M."/>
        </authorList>
    </citation>
    <scope>NUCLEOTIDE SEQUENCE [LARGE SCALE GENOMIC DNA]</scope>
    <source>
        <strain evidence="3">wild</strain>
    </source>
</reference>
<dbReference type="AlphaFoldDB" id="A0A6J8CT86"/>
<gene>
    <name evidence="2" type="ORF">MCOR_32693</name>
</gene>
<evidence type="ECO:0000313" key="2">
    <source>
        <dbReference type="EMBL" id="CAC5398314.1"/>
    </source>
</evidence>
<keyword evidence="1" id="KW-0812">Transmembrane</keyword>
<evidence type="ECO:0000313" key="3">
    <source>
        <dbReference type="Proteomes" id="UP000507470"/>
    </source>
</evidence>
<keyword evidence="3" id="KW-1185">Reference proteome</keyword>
<accession>A0A6J8CT86</accession>
<evidence type="ECO:0000256" key="1">
    <source>
        <dbReference type="SAM" id="Phobius"/>
    </source>
</evidence>
<keyword evidence="1" id="KW-0472">Membrane</keyword>
<dbReference type="Proteomes" id="UP000507470">
    <property type="component" value="Unassembled WGS sequence"/>
</dbReference>
<protein>
    <submittedName>
        <fullName evidence="2">Uncharacterized protein</fullName>
    </submittedName>
</protein>
<proteinExistence type="predicted"/>
<feature type="transmembrane region" description="Helical" evidence="1">
    <location>
        <begin position="189"/>
        <end position="206"/>
    </location>
</feature>
<sequence>MQLRAQICKYSSKYMCFFDMNKQTYKEYCNETDEIQQEGLKTVLRGGRFDGVHCGENHYQPFKYSSSNGDTCVFLKSACNEEGQIESFERRTTSDRTCRCDNRFGYSFVSQPYNTCFCVPSEEDCSCYYKECDKAQVLTPDYVCMNPANFTGHFKCPLIAESEATKTIENKIINKSDEDPCPRQKEKNAMITVLMLIVGLQFGIYLNKAI</sequence>
<organism evidence="2 3">
    <name type="scientific">Mytilus coruscus</name>
    <name type="common">Sea mussel</name>
    <dbReference type="NCBI Taxonomy" id="42192"/>
    <lineage>
        <taxon>Eukaryota</taxon>
        <taxon>Metazoa</taxon>
        <taxon>Spiralia</taxon>
        <taxon>Lophotrochozoa</taxon>
        <taxon>Mollusca</taxon>
        <taxon>Bivalvia</taxon>
        <taxon>Autobranchia</taxon>
        <taxon>Pteriomorphia</taxon>
        <taxon>Mytilida</taxon>
        <taxon>Mytiloidea</taxon>
        <taxon>Mytilidae</taxon>
        <taxon>Mytilinae</taxon>
        <taxon>Mytilus</taxon>
    </lineage>
</organism>
<name>A0A6J8CT86_MYTCO</name>
<dbReference type="EMBL" id="CACVKT020005880">
    <property type="protein sequence ID" value="CAC5398314.1"/>
    <property type="molecule type" value="Genomic_DNA"/>
</dbReference>
<keyword evidence="1" id="KW-1133">Transmembrane helix</keyword>